<evidence type="ECO:0000313" key="1">
    <source>
        <dbReference type="EMBL" id="MBX15774.1"/>
    </source>
</evidence>
<organism evidence="1">
    <name type="scientific">Rhizophora mucronata</name>
    <name type="common">Asiatic mangrove</name>
    <dbReference type="NCBI Taxonomy" id="61149"/>
    <lineage>
        <taxon>Eukaryota</taxon>
        <taxon>Viridiplantae</taxon>
        <taxon>Streptophyta</taxon>
        <taxon>Embryophyta</taxon>
        <taxon>Tracheophyta</taxon>
        <taxon>Spermatophyta</taxon>
        <taxon>Magnoliopsida</taxon>
        <taxon>eudicotyledons</taxon>
        <taxon>Gunneridae</taxon>
        <taxon>Pentapetalae</taxon>
        <taxon>rosids</taxon>
        <taxon>fabids</taxon>
        <taxon>Malpighiales</taxon>
        <taxon>Rhizophoraceae</taxon>
        <taxon>Rhizophora</taxon>
    </lineage>
</organism>
<protein>
    <submittedName>
        <fullName evidence="1">Uncharacterized protein</fullName>
    </submittedName>
</protein>
<name>A0A2P2LCS4_RHIMU</name>
<reference evidence="1" key="1">
    <citation type="submission" date="2018-02" db="EMBL/GenBank/DDBJ databases">
        <title>Rhizophora mucronata_Transcriptome.</title>
        <authorList>
            <person name="Meera S.P."/>
            <person name="Sreeshan A."/>
            <person name="Augustine A."/>
        </authorList>
    </citation>
    <scope>NUCLEOTIDE SEQUENCE</scope>
    <source>
        <tissue evidence="1">Leaf</tissue>
    </source>
</reference>
<dbReference type="EMBL" id="GGEC01035290">
    <property type="protein sequence ID" value="MBX15774.1"/>
    <property type="molecule type" value="Transcribed_RNA"/>
</dbReference>
<accession>A0A2P2LCS4</accession>
<dbReference type="AlphaFoldDB" id="A0A2P2LCS4"/>
<sequence length="59" mass="6352">MCLKVNGPGKCSLSLSVLLLVNLFENVPGCVQSKFIGFGVVIIIKLTKSSFPPVPFQRS</sequence>
<proteinExistence type="predicted"/>